<dbReference type="SUPFAM" id="SSF49785">
    <property type="entry name" value="Galactose-binding domain-like"/>
    <property type="match status" value="1"/>
</dbReference>
<dbReference type="GO" id="GO:0005635">
    <property type="term" value="C:nuclear envelope"/>
    <property type="evidence" value="ECO:0000318"/>
    <property type="project" value="GO_Central"/>
</dbReference>
<dbReference type="InterPro" id="IPR012919">
    <property type="entry name" value="SUN_dom"/>
</dbReference>
<dbReference type="Ensembl" id="ENSMODT00000000018.4">
    <property type="protein sequence ID" value="ENSMODP00000000018.4"/>
    <property type="gene ID" value="ENSMODG00000000018.4"/>
</dbReference>
<dbReference type="PROSITE" id="PS51469">
    <property type="entry name" value="SUN"/>
    <property type="match status" value="1"/>
</dbReference>
<proteinExistence type="predicted"/>
<dbReference type="RefSeq" id="XP_016284022.1">
    <property type="nucleotide sequence ID" value="XM_016428536.2"/>
</dbReference>
<evidence type="ECO:0000256" key="5">
    <source>
        <dbReference type="ARBA" id="ARBA00022989"/>
    </source>
</evidence>
<evidence type="ECO:0000256" key="6">
    <source>
        <dbReference type="ARBA" id="ARBA00023054"/>
    </source>
</evidence>
<dbReference type="GO" id="GO:0005637">
    <property type="term" value="C:nuclear inner membrane"/>
    <property type="evidence" value="ECO:0007669"/>
    <property type="project" value="UniProtKB-SubCell"/>
</dbReference>
<keyword evidence="5 11" id="KW-1133">Transmembrane helix</keyword>
<evidence type="ECO:0000256" key="9">
    <source>
        <dbReference type="SAM" id="Coils"/>
    </source>
</evidence>
<dbReference type="InterPro" id="IPR045119">
    <property type="entry name" value="SUN1-5"/>
</dbReference>
<dbReference type="Proteomes" id="UP000002280">
    <property type="component" value="Chromosome 1"/>
</dbReference>
<evidence type="ECO:0000256" key="1">
    <source>
        <dbReference type="ARBA" id="ARBA00004540"/>
    </source>
</evidence>
<reference evidence="13" key="2">
    <citation type="submission" date="2025-08" db="UniProtKB">
        <authorList>
            <consortium name="Ensembl"/>
        </authorList>
    </citation>
    <scope>IDENTIFICATION</scope>
</reference>
<evidence type="ECO:0000256" key="8">
    <source>
        <dbReference type="ARBA" id="ARBA00023242"/>
    </source>
</evidence>
<dbReference type="OrthoDB" id="342281at2759"/>
<keyword evidence="3" id="KW-0221">Differentiation</keyword>
<dbReference type="PANTHER" id="PTHR12911">
    <property type="entry name" value="SAD1/UNC-84-LIKE PROTEIN-RELATED"/>
    <property type="match status" value="1"/>
</dbReference>
<evidence type="ECO:0000313" key="13">
    <source>
        <dbReference type="Ensembl" id="ENSMODP00000000018.4"/>
    </source>
</evidence>
<evidence type="ECO:0000256" key="4">
    <source>
        <dbReference type="ARBA" id="ARBA00022871"/>
    </source>
</evidence>
<keyword evidence="7 11" id="KW-0472">Membrane</keyword>
<dbReference type="InterPro" id="IPR008979">
    <property type="entry name" value="Galactose-bd-like_sf"/>
</dbReference>
<dbReference type="STRING" id="13616.ENSMODP00000000018"/>
<accession>F6SIE6</accession>
<feature type="transmembrane region" description="Helical" evidence="11">
    <location>
        <begin position="134"/>
        <end position="155"/>
    </location>
</feature>
<dbReference type="HOGENOM" id="CLU_043737_6_0_1"/>
<name>F6SIE6_MONDO</name>
<dbReference type="KEGG" id="mdo:100032890"/>
<reference evidence="13" key="3">
    <citation type="submission" date="2025-09" db="UniProtKB">
        <authorList>
            <consortium name="Ensembl"/>
        </authorList>
    </citation>
    <scope>IDENTIFICATION</scope>
</reference>
<dbReference type="Bgee" id="ENSMODG00000000018">
    <property type="expression patterns" value="Expressed in testis and 2 other cell types or tissues"/>
</dbReference>
<evidence type="ECO:0000256" key="3">
    <source>
        <dbReference type="ARBA" id="ARBA00022782"/>
    </source>
</evidence>
<dbReference type="eggNOG" id="KOG2687">
    <property type="taxonomic scope" value="Eukaryota"/>
</dbReference>
<feature type="domain" description="SUN" evidence="12">
    <location>
        <begin position="242"/>
        <end position="401"/>
    </location>
</feature>
<dbReference type="GO" id="GO:0007283">
    <property type="term" value="P:spermatogenesis"/>
    <property type="evidence" value="ECO:0007669"/>
    <property type="project" value="UniProtKB-KW"/>
</dbReference>
<keyword evidence="6 9" id="KW-0175">Coiled coil</keyword>
<evidence type="ECO:0000256" key="2">
    <source>
        <dbReference type="ARBA" id="ARBA00022692"/>
    </source>
</evidence>
<dbReference type="CTD" id="140732"/>
<dbReference type="GO" id="GO:0043495">
    <property type="term" value="F:protein-membrane adaptor activity"/>
    <property type="evidence" value="ECO:0000318"/>
    <property type="project" value="GO_Central"/>
</dbReference>
<feature type="compositionally biased region" description="Polar residues" evidence="10">
    <location>
        <begin position="11"/>
        <end position="28"/>
    </location>
</feature>
<dbReference type="FunFam" id="2.60.120.260:FF:000032">
    <property type="entry name" value="Sperm associated antigen 4 (Predicted)"/>
    <property type="match status" value="1"/>
</dbReference>
<evidence type="ECO:0000256" key="7">
    <source>
        <dbReference type="ARBA" id="ARBA00023136"/>
    </source>
</evidence>
<dbReference type="PANTHER" id="PTHR12911:SF44">
    <property type="entry name" value="SUN DOMAIN-CONTAINING PROTEIN 5"/>
    <property type="match status" value="1"/>
</dbReference>
<dbReference type="GO" id="GO:0034993">
    <property type="term" value="C:meiotic nuclear membrane microtubule tethering complex"/>
    <property type="evidence" value="ECO:0000318"/>
    <property type="project" value="GO_Central"/>
</dbReference>
<dbReference type="Gene3D" id="2.60.120.260">
    <property type="entry name" value="Galactose-binding domain-like"/>
    <property type="match status" value="1"/>
</dbReference>
<reference evidence="13 14" key="1">
    <citation type="journal article" date="2007" name="Nature">
        <title>Genome of the marsupial Monodelphis domestica reveals innovation in non-coding sequences.</title>
        <authorList>
            <person name="Mikkelsen T.S."/>
            <person name="Wakefield M.J."/>
            <person name="Aken B."/>
            <person name="Amemiya C.T."/>
            <person name="Chang J.L."/>
            <person name="Duke S."/>
            <person name="Garber M."/>
            <person name="Gentles A.J."/>
            <person name="Goodstadt L."/>
            <person name="Heger A."/>
            <person name="Jurka J."/>
            <person name="Kamal M."/>
            <person name="Mauceli E."/>
            <person name="Searle S.M."/>
            <person name="Sharpe T."/>
            <person name="Baker M.L."/>
            <person name="Batzer M.A."/>
            <person name="Benos P.V."/>
            <person name="Belov K."/>
            <person name="Clamp M."/>
            <person name="Cook A."/>
            <person name="Cuff J."/>
            <person name="Das R."/>
            <person name="Davidow L."/>
            <person name="Deakin J.E."/>
            <person name="Fazzari M.J."/>
            <person name="Glass J.L."/>
            <person name="Grabherr M."/>
            <person name="Greally J.M."/>
            <person name="Gu W."/>
            <person name="Hore T.A."/>
            <person name="Huttley G.A."/>
            <person name="Kleber M."/>
            <person name="Jirtle R.L."/>
            <person name="Koina E."/>
            <person name="Lee J.T."/>
            <person name="Mahony S."/>
            <person name="Marra M.A."/>
            <person name="Miller R.D."/>
            <person name="Nicholls R.D."/>
            <person name="Oda M."/>
            <person name="Papenfuss A.T."/>
            <person name="Parra Z.E."/>
            <person name="Pollock D.D."/>
            <person name="Ray D.A."/>
            <person name="Schein J.E."/>
            <person name="Speed T.P."/>
            <person name="Thompson K."/>
            <person name="VandeBerg J.L."/>
            <person name="Wade C.M."/>
            <person name="Walker J.A."/>
            <person name="Waters P.D."/>
            <person name="Webber C."/>
            <person name="Weidman J.R."/>
            <person name="Xie X."/>
            <person name="Zody M.C."/>
            <person name="Baldwin J."/>
            <person name="Abdouelleil A."/>
            <person name="Abdulkadir J."/>
            <person name="Abebe A."/>
            <person name="Abera B."/>
            <person name="Abreu J."/>
            <person name="Acer S.C."/>
            <person name="Aftuck L."/>
            <person name="Alexander A."/>
            <person name="An P."/>
            <person name="Anderson E."/>
            <person name="Anderson S."/>
            <person name="Arachi H."/>
            <person name="Azer M."/>
            <person name="Bachantsang P."/>
            <person name="Barry A."/>
            <person name="Bayul T."/>
            <person name="Berlin A."/>
            <person name="Bessette D."/>
            <person name="Bloom T."/>
            <person name="Bloom T."/>
            <person name="Boguslavskiy L."/>
            <person name="Bonnet C."/>
            <person name="Boukhgalter B."/>
            <person name="Bourzgui I."/>
            <person name="Brown A."/>
            <person name="Cahill P."/>
            <person name="Channer S."/>
            <person name="Cheshatsang Y."/>
            <person name="Chuda L."/>
            <person name="Citroen M."/>
            <person name="Collymore A."/>
            <person name="Cooke P."/>
            <person name="Costello M."/>
            <person name="D'Aco K."/>
            <person name="Daza R."/>
            <person name="De Haan G."/>
            <person name="DeGray S."/>
            <person name="DeMaso C."/>
            <person name="Dhargay N."/>
            <person name="Dooley K."/>
            <person name="Dooley E."/>
            <person name="Doricent M."/>
            <person name="Dorje P."/>
            <person name="Dorjee K."/>
            <person name="Dupes A."/>
            <person name="Elong R."/>
            <person name="Falk J."/>
            <person name="Farina A."/>
            <person name="Faro S."/>
            <person name="Ferguson D."/>
            <person name="Fisher S."/>
            <person name="Foley C.D."/>
            <person name="Franke A."/>
            <person name="Friedrich D."/>
            <person name="Gadbois L."/>
            <person name="Gearin G."/>
            <person name="Gearin C.R."/>
            <person name="Giannoukos G."/>
            <person name="Goode T."/>
            <person name="Graham J."/>
            <person name="Grandbois E."/>
            <person name="Grewal S."/>
            <person name="Gyaltsen K."/>
            <person name="Hafez N."/>
            <person name="Hagos B."/>
            <person name="Hall J."/>
            <person name="Henson C."/>
            <person name="Hollinger A."/>
            <person name="Honan T."/>
            <person name="Huard M.D."/>
            <person name="Hughes L."/>
            <person name="Hurhula B."/>
            <person name="Husby M.E."/>
            <person name="Kamat A."/>
            <person name="Kanga B."/>
            <person name="Kashin S."/>
            <person name="Khazanovich D."/>
            <person name="Kisner P."/>
            <person name="Lance K."/>
            <person name="Lara M."/>
            <person name="Lee W."/>
            <person name="Lennon N."/>
            <person name="Letendre F."/>
            <person name="LeVine R."/>
            <person name="Lipovsky A."/>
            <person name="Liu X."/>
            <person name="Liu J."/>
            <person name="Liu S."/>
            <person name="Lokyitsang T."/>
            <person name="Lokyitsang Y."/>
            <person name="Lubonja R."/>
            <person name="Lui A."/>
            <person name="MacDonald P."/>
            <person name="Magnisalis V."/>
            <person name="Maru K."/>
            <person name="Matthews C."/>
            <person name="McCusker W."/>
            <person name="McDonough S."/>
            <person name="Mehta T."/>
            <person name="Meldrim J."/>
            <person name="Meneus L."/>
            <person name="Mihai O."/>
            <person name="Mihalev A."/>
            <person name="Mihova T."/>
            <person name="Mittelman R."/>
            <person name="Mlenga V."/>
            <person name="Montmayeur A."/>
            <person name="Mulrain L."/>
            <person name="Navidi A."/>
            <person name="Naylor J."/>
            <person name="Negash T."/>
            <person name="Nguyen T."/>
            <person name="Nguyen N."/>
            <person name="Nicol R."/>
            <person name="Norbu C."/>
            <person name="Norbu N."/>
            <person name="Novod N."/>
            <person name="O'Neill B."/>
            <person name="Osman S."/>
            <person name="Markiewicz E."/>
            <person name="Oyono O.L."/>
            <person name="Patti C."/>
            <person name="Phunkhang P."/>
            <person name="Pierre F."/>
            <person name="Priest M."/>
            <person name="Raghuraman S."/>
            <person name="Rege F."/>
            <person name="Reyes R."/>
            <person name="Rise C."/>
            <person name="Rogov P."/>
            <person name="Ross K."/>
            <person name="Ryan E."/>
            <person name="Settipalli S."/>
            <person name="Shea T."/>
            <person name="Sherpa N."/>
            <person name="Shi L."/>
            <person name="Shih D."/>
            <person name="Sparrow T."/>
            <person name="Spaulding J."/>
            <person name="Stalker J."/>
            <person name="Stange-Thomann N."/>
            <person name="Stavropoulos S."/>
            <person name="Stone C."/>
            <person name="Strader C."/>
            <person name="Tesfaye S."/>
            <person name="Thomson T."/>
            <person name="Thoulutsang Y."/>
            <person name="Thoulutsang D."/>
            <person name="Topham K."/>
            <person name="Topping I."/>
            <person name="Tsamla T."/>
            <person name="Vassiliev H."/>
            <person name="Vo A."/>
            <person name="Wangchuk T."/>
            <person name="Wangdi T."/>
            <person name="Weiand M."/>
            <person name="Wilkinson J."/>
            <person name="Wilson A."/>
            <person name="Yadav S."/>
            <person name="Young G."/>
            <person name="Yu Q."/>
            <person name="Zembek L."/>
            <person name="Zhong D."/>
            <person name="Zimmer A."/>
            <person name="Zwirko Z."/>
            <person name="Jaffe D.B."/>
            <person name="Alvarez P."/>
            <person name="Brockman W."/>
            <person name="Butler J."/>
            <person name="Chin C."/>
            <person name="Gnerre S."/>
            <person name="MacCallum I."/>
            <person name="Graves J.A."/>
            <person name="Ponting C.P."/>
            <person name="Breen M."/>
            <person name="Samollow P.B."/>
            <person name="Lander E.S."/>
            <person name="Lindblad-Toh K."/>
        </authorList>
    </citation>
    <scope>NUCLEOTIDE SEQUENCE [LARGE SCALE GENOMIC DNA]</scope>
</reference>
<evidence type="ECO:0000256" key="11">
    <source>
        <dbReference type="SAM" id="Phobius"/>
    </source>
</evidence>
<dbReference type="InParanoid" id="F6SIE6"/>
<dbReference type="OMA" id="GFWVFSM"/>
<dbReference type="Pfam" id="PF07738">
    <property type="entry name" value="Sad1_UNC"/>
    <property type="match status" value="1"/>
</dbReference>
<comment type="subcellular location">
    <subcellularLocation>
        <location evidence="1">Nucleus inner membrane</location>
    </subcellularLocation>
</comment>
<evidence type="ECO:0000259" key="12">
    <source>
        <dbReference type="PROSITE" id="PS51469"/>
    </source>
</evidence>
<keyword evidence="8" id="KW-0539">Nucleus</keyword>
<keyword evidence="14" id="KW-1185">Reference proteome</keyword>
<keyword evidence="2 11" id="KW-0812">Transmembrane</keyword>
<sequence length="411" mass="47207">MRRSQRVHSIDCSNSAENESDLNPTSLTRSRRPSHQITPSVSENFNLEENHSDSYLINRTSERSATQDVAPQLVTTVIFPSCRSLLSWLIQMIYFFYTLRYTVFKAQLCPKYTGWTQTGKASLKILIHKLVEKLAILFICVFVFWCIIMCLPTKLNTGRTSVRPSGEVKKSTSSLKDLRLYQEKVRKHTEEIEALQSLMEELSAKVQEVKVMSNEDLVAQNIMKKIQGDYIEKPDFALKSIGGTIDFDRTSATYSYDKARSYWSWFRLWNYAHSPEVILEPNMTPGNCWAFSGDRGQVVIRLARKIFLTNVTIQHIPKTISLSGSLDTAPKDFVVYGINDKIKEETFLGAFLFQPENSIQMFPLQNSLCKSFNYIKLKILTNWGNPHFTCLYRVRAHGTISRPAHDHYPQG</sequence>
<gene>
    <name evidence="13" type="primary">SUN5</name>
</gene>
<keyword evidence="4" id="KW-0744">Spermatogenesis</keyword>
<protein>
    <submittedName>
        <fullName evidence="13">Sad1 and UNC84 domain containing 5</fullName>
    </submittedName>
</protein>
<dbReference type="FunCoup" id="F6SIE6">
    <property type="interactions" value="5"/>
</dbReference>
<dbReference type="GeneID" id="100032890"/>
<feature type="region of interest" description="Disordered" evidence="10">
    <location>
        <begin position="1"/>
        <end position="38"/>
    </location>
</feature>
<dbReference type="GeneTree" id="ENSGT00940000155225"/>
<organism evidence="13 14">
    <name type="scientific">Monodelphis domestica</name>
    <name type="common">Gray short-tailed opossum</name>
    <dbReference type="NCBI Taxonomy" id="13616"/>
    <lineage>
        <taxon>Eukaryota</taxon>
        <taxon>Metazoa</taxon>
        <taxon>Chordata</taxon>
        <taxon>Craniata</taxon>
        <taxon>Vertebrata</taxon>
        <taxon>Euteleostomi</taxon>
        <taxon>Mammalia</taxon>
        <taxon>Metatheria</taxon>
        <taxon>Didelphimorphia</taxon>
        <taxon>Didelphidae</taxon>
        <taxon>Monodelphis</taxon>
    </lineage>
</organism>
<evidence type="ECO:0000256" key="10">
    <source>
        <dbReference type="SAM" id="MobiDB-lite"/>
    </source>
</evidence>
<dbReference type="AlphaFoldDB" id="F6SIE6"/>
<evidence type="ECO:0000313" key="14">
    <source>
        <dbReference type="Proteomes" id="UP000002280"/>
    </source>
</evidence>
<feature type="coiled-coil region" evidence="9">
    <location>
        <begin position="178"/>
        <end position="215"/>
    </location>
</feature>
<dbReference type="GO" id="GO:0030154">
    <property type="term" value="P:cell differentiation"/>
    <property type="evidence" value="ECO:0007669"/>
    <property type="project" value="UniProtKB-KW"/>
</dbReference>